<evidence type="ECO:0000313" key="7">
    <source>
        <dbReference type="Proteomes" id="UP001630127"/>
    </source>
</evidence>
<dbReference type="GO" id="GO:0005634">
    <property type="term" value="C:nucleus"/>
    <property type="evidence" value="ECO:0007669"/>
    <property type="project" value="UniProtKB-SubCell"/>
</dbReference>
<feature type="region of interest" description="Disordered" evidence="4">
    <location>
        <begin position="46"/>
        <end position="149"/>
    </location>
</feature>
<proteinExistence type="predicted"/>
<dbReference type="SUPFAM" id="SSF57959">
    <property type="entry name" value="Leucine zipper domain"/>
    <property type="match status" value="1"/>
</dbReference>
<dbReference type="PANTHER" id="PTHR22952:SF433">
    <property type="entry name" value="PROTEIN FD"/>
    <property type="match status" value="1"/>
</dbReference>
<feature type="region of interest" description="Disordered" evidence="4">
    <location>
        <begin position="1"/>
        <end position="26"/>
    </location>
</feature>
<dbReference type="PANTHER" id="PTHR22952">
    <property type="entry name" value="CAMP-RESPONSE ELEMENT BINDING PROTEIN-RELATED"/>
    <property type="match status" value="1"/>
</dbReference>
<dbReference type="Gene3D" id="1.20.5.170">
    <property type="match status" value="1"/>
</dbReference>
<evidence type="ECO:0000256" key="3">
    <source>
        <dbReference type="ARBA" id="ARBA00023242"/>
    </source>
</evidence>
<dbReference type="InterPro" id="IPR046347">
    <property type="entry name" value="bZIP_sf"/>
</dbReference>
<comment type="caution">
    <text evidence="6">The sequence shown here is derived from an EMBL/GenBank/DDBJ whole genome shotgun (WGS) entry which is preliminary data.</text>
</comment>
<dbReference type="CDD" id="cd14707">
    <property type="entry name" value="bZIP_plant_BZIP46"/>
    <property type="match status" value="1"/>
</dbReference>
<dbReference type="PROSITE" id="PS00036">
    <property type="entry name" value="BZIP_BASIC"/>
    <property type="match status" value="1"/>
</dbReference>
<keyword evidence="7" id="KW-1185">Reference proteome</keyword>
<dbReference type="GO" id="GO:0003677">
    <property type="term" value="F:DNA binding"/>
    <property type="evidence" value="ECO:0007669"/>
    <property type="project" value="UniProtKB-KW"/>
</dbReference>
<feature type="compositionally biased region" description="Polar residues" evidence="4">
    <location>
        <begin position="88"/>
        <end position="100"/>
    </location>
</feature>
<dbReference type="AlphaFoldDB" id="A0ABD3A9N6"/>
<gene>
    <name evidence="6" type="ORF">ACH5RR_011901</name>
</gene>
<evidence type="ECO:0000256" key="1">
    <source>
        <dbReference type="ARBA" id="ARBA00004123"/>
    </source>
</evidence>
<evidence type="ECO:0000256" key="4">
    <source>
        <dbReference type="SAM" id="MobiDB-lite"/>
    </source>
</evidence>
<dbReference type="InterPro" id="IPR043452">
    <property type="entry name" value="BZIP46-like"/>
</dbReference>
<evidence type="ECO:0000256" key="2">
    <source>
        <dbReference type="ARBA" id="ARBA00023125"/>
    </source>
</evidence>
<feature type="compositionally biased region" description="Polar residues" evidence="4">
    <location>
        <begin position="48"/>
        <end position="59"/>
    </location>
</feature>
<dbReference type="EMBL" id="JBJUIK010000005">
    <property type="protein sequence ID" value="KAL3527245.1"/>
    <property type="molecule type" value="Genomic_DNA"/>
</dbReference>
<protein>
    <recommendedName>
        <fullName evidence="5">BZIP domain-containing protein</fullName>
    </recommendedName>
</protein>
<evidence type="ECO:0000313" key="6">
    <source>
        <dbReference type="EMBL" id="KAL3527245.1"/>
    </source>
</evidence>
<feature type="domain" description="BZIP" evidence="5">
    <location>
        <begin position="134"/>
        <end position="149"/>
    </location>
</feature>
<accession>A0ABD3A9N6</accession>
<dbReference type="InterPro" id="IPR004827">
    <property type="entry name" value="bZIP"/>
</dbReference>
<organism evidence="6 7">
    <name type="scientific">Cinchona calisaya</name>
    <dbReference type="NCBI Taxonomy" id="153742"/>
    <lineage>
        <taxon>Eukaryota</taxon>
        <taxon>Viridiplantae</taxon>
        <taxon>Streptophyta</taxon>
        <taxon>Embryophyta</taxon>
        <taxon>Tracheophyta</taxon>
        <taxon>Spermatophyta</taxon>
        <taxon>Magnoliopsida</taxon>
        <taxon>eudicotyledons</taxon>
        <taxon>Gunneridae</taxon>
        <taxon>Pentapetalae</taxon>
        <taxon>asterids</taxon>
        <taxon>lamiids</taxon>
        <taxon>Gentianales</taxon>
        <taxon>Rubiaceae</taxon>
        <taxon>Cinchonoideae</taxon>
        <taxon>Cinchoneae</taxon>
        <taxon>Cinchona</taxon>
    </lineage>
</organism>
<reference evidence="6 7" key="1">
    <citation type="submission" date="2024-11" db="EMBL/GenBank/DDBJ databases">
        <title>A near-complete genome assembly of Cinchona calisaya.</title>
        <authorList>
            <person name="Lian D.C."/>
            <person name="Zhao X.W."/>
            <person name="Wei L."/>
        </authorList>
    </citation>
    <scope>NUCLEOTIDE SEQUENCE [LARGE SCALE GENOMIC DNA]</scope>
    <source>
        <tissue evidence="6">Nenye</tissue>
    </source>
</reference>
<sequence length="160" mass="17995">MEEVWKDINLSSLQDQPSSRDDPTNTMTTFSGMIFQDFLARPFDKDPQATTLVPTTRYGSPSPAPAPTHPATMLTLNSGPETFHLFGENNSNPLRESSLLQPPHPVSLSCNGNGKKRFPESENNNNSSSDRRHKRMIKNRESAARSRARKQECLFLYDTL</sequence>
<comment type="subcellular location">
    <subcellularLocation>
        <location evidence="1">Nucleus</location>
    </subcellularLocation>
</comment>
<feature type="compositionally biased region" description="Basic and acidic residues" evidence="4">
    <location>
        <begin position="138"/>
        <end position="149"/>
    </location>
</feature>
<keyword evidence="3" id="KW-0539">Nucleus</keyword>
<name>A0ABD3A9N6_9GENT</name>
<keyword evidence="2" id="KW-0238">DNA-binding</keyword>
<dbReference type="Proteomes" id="UP001630127">
    <property type="component" value="Unassembled WGS sequence"/>
</dbReference>
<evidence type="ECO:0000259" key="5">
    <source>
        <dbReference type="PROSITE" id="PS00036"/>
    </source>
</evidence>